<accession>A0A0L7L4T7</accession>
<dbReference type="PANTHER" id="PTHR23507">
    <property type="entry name" value="ZGC:174356"/>
    <property type="match status" value="1"/>
</dbReference>
<sequence length="662" mass="75283">MASAEELPLKTTEENIKTKITLSDRINYIKENITIEPVILCYAIPGDLVKLATQNLNLDKACRVNMNYGDTICDALIARQQNKYSKEELAVQQLVATMESWKNVIYTAIPCLLILFIGAWSDRTRKRKICILLPIIGDLLMCLSNMLNVYFFNELPLHVTMFFEAFLPAITGGPMTLYMGAFAFLSDATSEESRTFRVGIEELPLKTTEENIKTKITLSDRINYIKENITIEPVILCYAIPGDLVKLATQNLNLDKACRVNMNYGDTICDALIARQQNKYSKEELAVQQLVATMESWKNVIYTAIPCLLILFIGAWSDRTRKRKICILLPIIGDLLMCLSNMLNVYFFNELPLHVTMFFEAFLPAITGGPMTLYMGAFAFLSDATSEESRTFRVGIGNLCFWAAGPIGSAVSGVLLKHIGYYGVFSLSSLFYILSIVYGYYYIENPKKPQESEITKKNYPKERGLIKSFFDIKHVKDTLTVAFKKGPDSRRTKMILILASIVFMYGATSGELTLRYLFARYRFNWDALNYSFFCTFYISTHIFGTFLAIFMLSRHLKWDDSLLGLLAICSKFVGALTTGLARNSRDMYIGKMMSVFNLMEVMTSTVSVPIYSWIYTYTVEYDAGVIYYISSGGSSISTKPFQITRKRKNKMEKEVIKKRKKN</sequence>
<feature type="transmembrane region" description="Helical" evidence="5">
    <location>
        <begin position="394"/>
        <end position="415"/>
    </location>
</feature>
<gene>
    <name evidence="6" type="ORF">OBRU01_07983</name>
</gene>
<proteinExistence type="predicted"/>
<dbReference type="SUPFAM" id="SSF103473">
    <property type="entry name" value="MFS general substrate transporter"/>
    <property type="match status" value="1"/>
</dbReference>
<feature type="transmembrane region" description="Helical" evidence="5">
    <location>
        <begin position="300"/>
        <end position="316"/>
    </location>
</feature>
<dbReference type="Pfam" id="PF07690">
    <property type="entry name" value="MFS_1"/>
    <property type="match status" value="1"/>
</dbReference>
<feature type="transmembrane region" description="Helical" evidence="5">
    <location>
        <begin position="104"/>
        <end position="122"/>
    </location>
</feature>
<dbReference type="Gene3D" id="1.20.1250.20">
    <property type="entry name" value="MFS general substrate transporter like domains"/>
    <property type="match status" value="1"/>
</dbReference>
<feature type="transmembrane region" description="Helical" evidence="5">
    <location>
        <begin position="421"/>
        <end position="443"/>
    </location>
</feature>
<feature type="transmembrane region" description="Helical" evidence="5">
    <location>
        <begin position="361"/>
        <end position="382"/>
    </location>
</feature>
<dbReference type="PANTHER" id="PTHR23507:SF1">
    <property type="entry name" value="FI18259P1-RELATED"/>
    <property type="match status" value="1"/>
</dbReference>
<name>A0A0L7L4T7_OPEBR</name>
<keyword evidence="7" id="KW-1185">Reference proteome</keyword>
<protein>
    <submittedName>
        <fullName evidence="6">Putative adenylate cyclase</fullName>
    </submittedName>
</protein>
<evidence type="ECO:0000313" key="7">
    <source>
        <dbReference type="Proteomes" id="UP000037510"/>
    </source>
</evidence>
<dbReference type="InterPro" id="IPR036259">
    <property type="entry name" value="MFS_trans_sf"/>
</dbReference>
<feature type="transmembrane region" description="Helical" evidence="5">
    <location>
        <begin position="562"/>
        <end position="581"/>
    </location>
</feature>
<evidence type="ECO:0000313" key="6">
    <source>
        <dbReference type="EMBL" id="KOB70346.1"/>
    </source>
</evidence>
<feature type="transmembrane region" description="Helical" evidence="5">
    <location>
        <begin position="494"/>
        <end position="518"/>
    </location>
</feature>
<evidence type="ECO:0000256" key="1">
    <source>
        <dbReference type="ARBA" id="ARBA00004141"/>
    </source>
</evidence>
<comment type="caution">
    <text evidence="6">The sequence shown here is derived from an EMBL/GenBank/DDBJ whole genome shotgun (WGS) entry which is preliminary data.</text>
</comment>
<dbReference type="GO" id="GO:0016020">
    <property type="term" value="C:membrane"/>
    <property type="evidence" value="ECO:0007669"/>
    <property type="project" value="UniProtKB-SubCell"/>
</dbReference>
<dbReference type="Proteomes" id="UP000037510">
    <property type="component" value="Unassembled WGS sequence"/>
</dbReference>
<feature type="transmembrane region" description="Helical" evidence="5">
    <location>
        <begin position="129"/>
        <end position="152"/>
    </location>
</feature>
<reference evidence="6 7" key="1">
    <citation type="journal article" date="2015" name="Genome Biol. Evol.">
        <title>The genome of winter moth (Operophtera brumata) provides a genomic perspective on sexual dimorphism and phenology.</title>
        <authorList>
            <person name="Derks M.F."/>
            <person name="Smit S."/>
            <person name="Salis L."/>
            <person name="Schijlen E."/>
            <person name="Bossers A."/>
            <person name="Mateman C."/>
            <person name="Pijl A.S."/>
            <person name="de Ridder D."/>
            <person name="Groenen M.A."/>
            <person name="Visser M.E."/>
            <person name="Megens H.J."/>
        </authorList>
    </citation>
    <scope>NUCLEOTIDE SEQUENCE [LARGE SCALE GENOMIC DNA]</scope>
    <source>
        <strain evidence="6">WM2013NL</strain>
        <tissue evidence="6">Head and thorax</tissue>
    </source>
</reference>
<organism evidence="6 7">
    <name type="scientific">Operophtera brumata</name>
    <name type="common">Winter moth</name>
    <name type="synonym">Phalaena brumata</name>
    <dbReference type="NCBI Taxonomy" id="104452"/>
    <lineage>
        <taxon>Eukaryota</taxon>
        <taxon>Metazoa</taxon>
        <taxon>Ecdysozoa</taxon>
        <taxon>Arthropoda</taxon>
        <taxon>Hexapoda</taxon>
        <taxon>Insecta</taxon>
        <taxon>Pterygota</taxon>
        <taxon>Neoptera</taxon>
        <taxon>Endopterygota</taxon>
        <taxon>Lepidoptera</taxon>
        <taxon>Glossata</taxon>
        <taxon>Ditrysia</taxon>
        <taxon>Geometroidea</taxon>
        <taxon>Geometridae</taxon>
        <taxon>Larentiinae</taxon>
        <taxon>Operophtera</taxon>
    </lineage>
</organism>
<evidence type="ECO:0000256" key="3">
    <source>
        <dbReference type="ARBA" id="ARBA00022989"/>
    </source>
</evidence>
<dbReference type="AlphaFoldDB" id="A0A0L7L4T7"/>
<evidence type="ECO:0000256" key="2">
    <source>
        <dbReference type="ARBA" id="ARBA00022692"/>
    </source>
</evidence>
<dbReference type="GO" id="GO:0022857">
    <property type="term" value="F:transmembrane transporter activity"/>
    <property type="evidence" value="ECO:0007669"/>
    <property type="project" value="InterPro"/>
</dbReference>
<comment type="subcellular location">
    <subcellularLocation>
        <location evidence="1">Membrane</location>
        <topology evidence="1">Multi-pass membrane protein</topology>
    </subcellularLocation>
</comment>
<evidence type="ECO:0000256" key="4">
    <source>
        <dbReference type="ARBA" id="ARBA00023136"/>
    </source>
</evidence>
<keyword evidence="4 5" id="KW-0472">Membrane</keyword>
<feature type="transmembrane region" description="Helical" evidence="5">
    <location>
        <begin position="328"/>
        <end position="349"/>
    </location>
</feature>
<keyword evidence="2 5" id="KW-0812">Transmembrane</keyword>
<dbReference type="InterPro" id="IPR011701">
    <property type="entry name" value="MFS"/>
</dbReference>
<evidence type="ECO:0000256" key="5">
    <source>
        <dbReference type="SAM" id="Phobius"/>
    </source>
</evidence>
<dbReference type="EMBL" id="JTDY01002998">
    <property type="protein sequence ID" value="KOB70346.1"/>
    <property type="molecule type" value="Genomic_DNA"/>
</dbReference>
<keyword evidence="3 5" id="KW-1133">Transmembrane helix</keyword>
<feature type="transmembrane region" description="Helical" evidence="5">
    <location>
        <begin position="530"/>
        <end position="550"/>
    </location>
</feature>